<dbReference type="InterPro" id="IPR051795">
    <property type="entry name" value="Glycosyl_Hydrlase_43"/>
</dbReference>
<dbReference type="InterPro" id="IPR013320">
    <property type="entry name" value="ConA-like_dom_sf"/>
</dbReference>
<dbReference type="Pfam" id="PF17851">
    <property type="entry name" value="GH43_C2"/>
    <property type="match status" value="1"/>
</dbReference>
<reference evidence="9" key="1">
    <citation type="submission" date="2015-12" db="EMBL/GenBank/DDBJ databases">
        <authorList>
            <person name="Bansal K."/>
            <person name="Midha S."/>
            <person name="Patil P.B."/>
        </authorList>
    </citation>
    <scope>NUCLEOTIDE SEQUENCE</scope>
    <source>
        <strain evidence="9">LMG867</strain>
    </source>
</reference>
<evidence type="ECO:0000256" key="6">
    <source>
        <dbReference type="RuleBase" id="RU361187"/>
    </source>
</evidence>
<comment type="caution">
    <text evidence="9">The sequence shown here is derived from an EMBL/GenBank/DDBJ whole genome shotgun (WGS) entry which is preliminary data.</text>
</comment>
<evidence type="ECO:0000256" key="1">
    <source>
        <dbReference type="ARBA" id="ARBA00009865"/>
    </source>
</evidence>
<dbReference type="GO" id="GO:0005975">
    <property type="term" value="P:carbohydrate metabolic process"/>
    <property type="evidence" value="ECO:0007669"/>
    <property type="project" value="InterPro"/>
</dbReference>
<evidence type="ECO:0000313" key="9">
    <source>
        <dbReference type="EMBL" id="MBZ3923738.1"/>
    </source>
</evidence>
<gene>
    <name evidence="9" type="ORF">Xseb_07360</name>
</gene>
<proteinExistence type="inferred from homology"/>
<dbReference type="RefSeq" id="WP_223670212.1">
    <property type="nucleotide sequence ID" value="NZ_LOKL01000090.1"/>
</dbReference>
<evidence type="ECO:0000256" key="5">
    <source>
        <dbReference type="PIRSR" id="PIRSR606710-2"/>
    </source>
</evidence>
<feature type="site" description="Important for catalytic activity, responsible for pKa modulation of the active site Glu and correct orientation of both the proton donor and substrate" evidence="5">
    <location>
        <position position="170"/>
    </location>
</feature>
<sequence length="564" mass="61710">MRALSATCAALLMALAAPANAQAQASADVAFDWFEYRGDDAVFATPLPAGHYRNPVLAGFYPDPSITRVGERYYLVNSTFTYFPAIPVFESTDLVHWTQIGHVVDRREQLDYDGLRMSRGMYAASIRHHDGRFYVVGTSVDSGGNFIASAGDPAGPWSTLTWLPSIDGIDPSLFFDTDGSVYLLNNGPPEGTPLYEGHRAIWMQRFDIATNQPVGPRKVLLNGGVDLASKPIWIEGPHLYQREGWYYLSCAEGGTGPQHSQVVLRSRSVWGPYAPAPNNPILTQRDLPAERAHPISNAGHVDLVDTSDGQWWAVFLASRPYRGDRYNTGRETFLLPVQWRDGWPSILPAGQPIPYIARAPAGMKAPATQAPLSGNFVWHDDFDHTMLQREWLTVRVPKHEVADLRTRAGWLTLHASSQGLDGTGTPAFLARRQQHMRFTASTALEVPTQAGVSAGLAAFQNSTAWYALGIRRDGDAVQVFLDKRDGAATTTLAQTRIPATAQLRLQISGDGGAYSFAFDADGRGWQSLRRNDDASFLSTEKAGGFVGSVIGPFAQSHPARPSQN</sequence>
<dbReference type="Gene3D" id="2.60.120.200">
    <property type="match status" value="1"/>
</dbReference>
<feature type="domain" description="Beta-xylosidase C-terminal Concanavalin A-like" evidence="8">
    <location>
        <begin position="380"/>
        <end position="557"/>
    </location>
</feature>
<protein>
    <submittedName>
        <fullName evidence="9">Xylan 1,4-beta-xylosidase</fullName>
    </submittedName>
</protein>
<dbReference type="Gene3D" id="2.115.10.20">
    <property type="entry name" value="Glycosyl hydrolase domain, family 43"/>
    <property type="match status" value="1"/>
</dbReference>
<dbReference type="GO" id="GO:0004553">
    <property type="term" value="F:hydrolase activity, hydrolyzing O-glycosyl compounds"/>
    <property type="evidence" value="ECO:0007669"/>
    <property type="project" value="InterPro"/>
</dbReference>
<dbReference type="Pfam" id="PF04616">
    <property type="entry name" value="Glyco_hydro_43"/>
    <property type="match status" value="1"/>
</dbReference>
<keyword evidence="7" id="KW-0732">Signal</keyword>
<evidence type="ECO:0000256" key="4">
    <source>
        <dbReference type="PIRSR" id="PIRSR606710-1"/>
    </source>
</evidence>
<dbReference type="SUPFAM" id="SSF75005">
    <property type="entry name" value="Arabinanase/levansucrase/invertase"/>
    <property type="match status" value="1"/>
</dbReference>
<dbReference type="AlphaFoldDB" id="A0AAW4RP12"/>
<name>A0AAW4RP12_XANCI</name>
<evidence type="ECO:0000256" key="3">
    <source>
        <dbReference type="ARBA" id="ARBA00023295"/>
    </source>
</evidence>
<comment type="similarity">
    <text evidence="1 6">Belongs to the glycosyl hydrolase 43 family.</text>
</comment>
<dbReference type="CDD" id="cd18617">
    <property type="entry name" value="GH43_XynB-like"/>
    <property type="match status" value="1"/>
</dbReference>
<dbReference type="EMBL" id="LOKL01000090">
    <property type="protein sequence ID" value="MBZ3923738.1"/>
    <property type="molecule type" value="Genomic_DNA"/>
</dbReference>
<organism evidence="9 10">
    <name type="scientific">Xanthomonas citri pv. sesbaniae</name>
    <dbReference type="NCBI Taxonomy" id="473425"/>
    <lineage>
        <taxon>Bacteria</taxon>
        <taxon>Pseudomonadati</taxon>
        <taxon>Pseudomonadota</taxon>
        <taxon>Gammaproteobacteria</taxon>
        <taxon>Lysobacterales</taxon>
        <taxon>Lysobacteraceae</taxon>
        <taxon>Xanthomonas</taxon>
    </lineage>
</organism>
<evidence type="ECO:0000256" key="2">
    <source>
        <dbReference type="ARBA" id="ARBA00022801"/>
    </source>
</evidence>
<feature type="active site" description="Proton acceptor" evidence="4">
    <location>
        <position position="63"/>
    </location>
</feature>
<feature type="chain" id="PRO_5043565741" evidence="7">
    <location>
        <begin position="22"/>
        <end position="564"/>
    </location>
</feature>
<dbReference type="Proteomes" id="UP000825388">
    <property type="component" value="Unassembled WGS sequence"/>
</dbReference>
<dbReference type="PANTHER" id="PTHR42812:SF12">
    <property type="entry name" value="BETA-XYLOSIDASE-RELATED"/>
    <property type="match status" value="1"/>
</dbReference>
<evidence type="ECO:0000259" key="8">
    <source>
        <dbReference type="Pfam" id="PF17851"/>
    </source>
</evidence>
<keyword evidence="3 6" id="KW-0326">Glycosidase</keyword>
<dbReference type="PANTHER" id="PTHR42812">
    <property type="entry name" value="BETA-XYLOSIDASE"/>
    <property type="match status" value="1"/>
</dbReference>
<dbReference type="InterPro" id="IPR023296">
    <property type="entry name" value="Glyco_hydro_beta-prop_sf"/>
</dbReference>
<dbReference type="SUPFAM" id="SSF49899">
    <property type="entry name" value="Concanavalin A-like lectins/glucanases"/>
    <property type="match status" value="1"/>
</dbReference>
<accession>A0AAW4RP12</accession>
<dbReference type="InterPro" id="IPR041542">
    <property type="entry name" value="GH43_C2"/>
</dbReference>
<feature type="signal peptide" evidence="7">
    <location>
        <begin position="1"/>
        <end position="21"/>
    </location>
</feature>
<evidence type="ECO:0000313" key="10">
    <source>
        <dbReference type="Proteomes" id="UP000825388"/>
    </source>
</evidence>
<keyword evidence="2 6" id="KW-0378">Hydrolase</keyword>
<feature type="active site" description="Proton donor" evidence="4">
    <location>
        <position position="235"/>
    </location>
</feature>
<evidence type="ECO:0000256" key="7">
    <source>
        <dbReference type="SAM" id="SignalP"/>
    </source>
</evidence>
<dbReference type="InterPro" id="IPR006710">
    <property type="entry name" value="Glyco_hydro_43"/>
</dbReference>